<dbReference type="InterPro" id="IPR013162">
    <property type="entry name" value="CD80_C2-set"/>
</dbReference>
<dbReference type="PROSITE" id="PS50835">
    <property type="entry name" value="IG_LIKE"/>
    <property type="match status" value="1"/>
</dbReference>
<name>A0A9P0HH56_NEZVI</name>
<dbReference type="AlphaFoldDB" id="A0A9P0HH56"/>
<dbReference type="InterPro" id="IPR007110">
    <property type="entry name" value="Ig-like_dom"/>
</dbReference>
<keyword evidence="1" id="KW-1015">Disulfide bond</keyword>
<evidence type="ECO:0000256" key="2">
    <source>
        <dbReference type="SAM" id="MobiDB-lite"/>
    </source>
</evidence>
<dbReference type="SUPFAM" id="SSF48726">
    <property type="entry name" value="Immunoglobulin"/>
    <property type="match status" value="1"/>
</dbReference>
<dbReference type="InterPro" id="IPR036179">
    <property type="entry name" value="Ig-like_dom_sf"/>
</dbReference>
<dbReference type="Gene3D" id="2.60.40.10">
    <property type="entry name" value="Immunoglobulins"/>
    <property type="match status" value="1"/>
</dbReference>
<evidence type="ECO:0000259" key="3">
    <source>
        <dbReference type="PROSITE" id="PS50835"/>
    </source>
</evidence>
<reference evidence="4" key="1">
    <citation type="submission" date="2022-01" db="EMBL/GenBank/DDBJ databases">
        <authorList>
            <person name="King R."/>
        </authorList>
    </citation>
    <scope>NUCLEOTIDE SEQUENCE</scope>
</reference>
<feature type="region of interest" description="Disordered" evidence="2">
    <location>
        <begin position="1"/>
        <end position="28"/>
    </location>
</feature>
<dbReference type="EMBL" id="OV725081">
    <property type="protein sequence ID" value="CAH1402448.1"/>
    <property type="molecule type" value="Genomic_DNA"/>
</dbReference>
<dbReference type="PANTHER" id="PTHR21261:SF17">
    <property type="entry name" value="BEAT VI"/>
    <property type="match status" value="1"/>
</dbReference>
<dbReference type="Proteomes" id="UP001152798">
    <property type="component" value="Chromosome 5"/>
</dbReference>
<keyword evidence="5" id="KW-1185">Reference proteome</keyword>
<dbReference type="PANTHER" id="PTHR21261">
    <property type="entry name" value="BEAT PROTEIN"/>
    <property type="match status" value="1"/>
</dbReference>
<feature type="domain" description="Ig-like" evidence="3">
    <location>
        <begin position="81"/>
        <end position="172"/>
    </location>
</feature>
<protein>
    <recommendedName>
        <fullName evidence="3">Ig-like domain-containing protein</fullName>
    </recommendedName>
</protein>
<feature type="compositionally biased region" description="Low complexity" evidence="2">
    <location>
        <begin position="7"/>
        <end position="16"/>
    </location>
</feature>
<evidence type="ECO:0000256" key="1">
    <source>
        <dbReference type="ARBA" id="ARBA00023157"/>
    </source>
</evidence>
<evidence type="ECO:0000313" key="5">
    <source>
        <dbReference type="Proteomes" id="UP001152798"/>
    </source>
</evidence>
<evidence type="ECO:0000313" key="4">
    <source>
        <dbReference type="EMBL" id="CAH1402448.1"/>
    </source>
</evidence>
<sequence>MERCPWTSSSSMMDEASTSRDRGWKHSRRISQSNSTVVTLNNVQKNLTGFYGCEVSADAPLFHTIIKTAPVIVTEEPEALPEVMVEKTKYSLGDRIRANCSSRGGFPPANLTWYLNGKQIKNWQNIETKEKAGLTEIELEAKTTLFREGKLRLRCLATQFSLYRRSAEVDLQEDTPQLAHVKGPTTPLPVLEHNCAAARSPAVWLGLVLLLLKWTIPR</sequence>
<organism evidence="4 5">
    <name type="scientific">Nezara viridula</name>
    <name type="common">Southern green stink bug</name>
    <name type="synonym">Cimex viridulus</name>
    <dbReference type="NCBI Taxonomy" id="85310"/>
    <lineage>
        <taxon>Eukaryota</taxon>
        <taxon>Metazoa</taxon>
        <taxon>Ecdysozoa</taxon>
        <taxon>Arthropoda</taxon>
        <taxon>Hexapoda</taxon>
        <taxon>Insecta</taxon>
        <taxon>Pterygota</taxon>
        <taxon>Neoptera</taxon>
        <taxon>Paraneoptera</taxon>
        <taxon>Hemiptera</taxon>
        <taxon>Heteroptera</taxon>
        <taxon>Panheteroptera</taxon>
        <taxon>Pentatomomorpha</taxon>
        <taxon>Pentatomoidea</taxon>
        <taxon>Pentatomidae</taxon>
        <taxon>Pentatominae</taxon>
        <taxon>Nezara</taxon>
    </lineage>
</organism>
<dbReference type="Pfam" id="PF08205">
    <property type="entry name" value="C2-set_2"/>
    <property type="match status" value="1"/>
</dbReference>
<dbReference type="OrthoDB" id="6343941at2759"/>
<proteinExistence type="predicted"/>
<dbReference type="InterPro" id="IPR013783">
    <property type="entry name" value="Ig-like_fold"/>
</dbReference>
<accession>A0A9P0HH56</accession>
<gene>
    <name evidence="4" type="ORF">NEZAVI_LOCUS11268</name>
</gene>